<feature type="region of interest" description="Disordered" evidence="1">
    <location>
        <begin position="362"/>
        <end position="431"/>
    </location>
</feature>
<dbReference type="OrthoDB" id="199853at2"/>
<feature type="compositionally biased region" description="Basic and acidic residues" evidence="1">
    <location>
        <begin position="415"/>
        <end position="431"/>
    </location>
</feature>
<dbReference type="RefSeq" id="WP_102722065.1">
    <property type="nucleotide sequence ID" value="NZ_CACRSS010000002.1"/>
</dbReference>
<evidence type="ECO:0000256" key="1">
    <source>
        <dbReference type="SAM" id="MobiDB-lite"/>
    </source>
</evidence>
<protein>
    <submittedName>
        <fullName evidence="2">Uncharacterized protein</fullName>
    </submittedName>
</protein>
<evidence type="ECO:0000313" key="2">
    <source>
        <dbReference type="EMBL" id="VYS91544.1"/>
    </source>
</evidence>
<dbReference type="EMBL" id="CACRSS010000002">
    <property type="protein sequence ID" value="VYS91544.1"/>
    <property type="molecule type" value="Genomic_DNA"/>
</dbReference>
<gene>
    <name evidence="2" type="ORF">AMLFYP55_02109</name>
</gene>
<organism evidence="2">
    <name type="scientific">Akkermansia muciniphila</name>
    <dbReference type="NCBI Taxonomy" id="239935"/>
    <lineage>
        <taxon>Bacteria</taxon>
        <taxon>Pseudomonadati</taxon>
        <taxon>Verrucomicrobiota</taxon>
        <taxon>Verrucomicrobiia</taxon>
        <taxon>Verrucomicrobiales</taxon>
        <taxon>Akkermansiaceae</taxon>
        <taxon>Akkermansia</taxon>
    </lineage>
</organism>
<accession>A0A6N2SEY7</accession>
<feature type="compositionally biased region" description="Low complexity" evidence="1">
    <location>
        <begin position="373"/>
        <end position="383"/>
    </location>
</feature>
<reference evidence="2" key="1">
    <citation type="submission" date="2019-11" db="EMBL/GenBank/DDBJ databases">
        <authorList>
            <person name="Feng L."/>
        </authorList>
    </citation>
    <scope>NUCLEOTIDE SEQUENCE</scope>
    <source>
        <strain evidence="2">AMuciniphilaLFYP55</strain>
    </source>
</reference>
<name>A0A6N2SEY7_9BACT</name>
<dbReference type="AlphaFoldDB" id="A0A6N2SEY7"/>
<sequence length="431" mass="47221">MNTFVSLCVIGGLSLGSLCYAQHMDNDAKKKVIKDLDNLLALNRSAETKVINAAISKLNSAGRDPSAAYDLLIQSKKFLMEAEKEKDKSQGKSAKIASNSLKDWMDREAKKYQDKNARKGLMLQYQWGVLVLKARLKENLMNATSSSTGGTEEETLDVTEFQKPAMDLLNAYLAACSDPDFVDPSSTSSKNNNGGGAGKAGARIAEQSVLNTEVGEALGIGSMSSKAFPDSMKNRDEIFDKLFFTGYRKTRNLPALRQAWGKRISMEVALGKVSHAISTGKKSGMQGRIANASEDEFDEQDSSVLDRLRWRCELDCFDLGDQANATRNMMTLIRTTVDPVRREQGIRTLRDKLVQSMKSMIASSEDETMADGSSSSSSASPRPTVRPPRRKTPPTTITTSREMDDPGAIGTDVPKPPKPDPTRSDDFFEDA</sequence>
<proteinExistence type="predicted"/>